<reference evidence="2 3" key="2">
    <citation type="submission" date="2020-03" db="EMBL/GenBank/DDBJ databases">
        <authorList>
            <person name="Ichikawa N."/>
            <person name="Kimura A."/>
            <person name="Kitahashi Y."/>
            <person name="Uohara A."/>
        </authorList>
    </citation>
    <scope>NUCLEOTIDE SEQUENCE [LARGE SCALE GENOMIC DNA]</scope>
    <source>
        <strain evidence="2 3">NBRC 108639</strain>
    </source>
</reference>
<dbReference type="InterPro" id="IPR046828">
    <property type="entry name" value="RepSA"/>
</dbReference>
<proteinExistence type="predicted"/>
<comment type="caution">
    <text evidence="2">The sequence shown here is derived from an EMBL/GenBank/DDBJ whole genome shotgun (WGS) entry which is preliminary data.</text>
</comment>
<protein>
    <submittedName>
        <fullName evidence="2">Replication initiation protein</fullName>
    </submittedName>
</protein>
<accession>A0A6V8K5U6</accession>
<feature type="region of interest" description="Disordered" evidence="1">
    <location>
        <begin position="381"/>
        <end position="400"/>
    </location>
</feature>
<dbReference type="AlphaFoldDB" id="A0A6V8K5U6"/>
<sequence>MAMPDFPAWERQVRLTGACANPIRLRGYRTVVDAGTGEVLDHYCTDDEPTGYRLVRCGNRRAVICPSCAQVKKDDTFQIGRAGLVGGKGVPESVAEHPAIFATLTAPSFGAVHSRHKQLGKDGKPLRCRVRRDAEPCPHGVVMSCRERHGEGDPRVGQAMCLECYDYTGAVLFNAYAGELWKRLTIYLRREIAARVGTSRTSLGKVAKVSFFKVAEYQARGVIHFHVVIRIDGPSGPSSAPPSWARVELLESGLRHAAAAVYVDLFSRTVRFGSQLDVQPVSQAGDGISGPRAALYIAKYVTKGAEIAGLPPRRIKSVDDLYWLHLPAHAERMVRECFALDLDPAHRDIAFARWAHMLGYRGHAATKSLAYSTTYGRLQQERRDHQQAERRHSQGLPPLDGRNIVIDAKWRFMRSGLAHGEAPIVDAIRARQRHFRSG</sequence>
<gene>
    <name evidence="2" type="ORF">Phou_019510</name>
</gene>
<dbReference type="Pfam" id="PF20199">
    <property type="entry name" value="RepSA"/>
    <property type="match status" value="1"/>
</dbReference>
<evidence type="ECO:0000256" key="1">
    <source>
        <dbReference type="SAM" id="MobiDB-lite"/>
    </source>
</evidence>
<dbReference type="RefSeq" id="WP_173055349.1">
    <property type="nucleotide sequence ID" value="NZ_BLPF01000001.1"/>
</dbReference>
<organism evidence="2 3">
    <name type="scientific">Phytohabitans houttuyneae</name>
    <dbReference type="NCBI Taxonomy" id="1076126"/>
    <lineage>
        <taxon>Bacteria</taxon>
        <taxon>Bacillati</taxon>
        <taxon>Actinomycetota</taxon>
        <taxon>Actinomycetes</taxon>
        <taxon>Micromonosporales</taxon>
        <taxon>Micromonosporaceae</taxon>
    </lineage>
</organism>
<reference evidence="2 3" key="1">
    <citation type="submission" date="2020-03" db="EMBL/GenBank/DDBJ databases">
        <title>Whole genome shotgun sequence of Phytohabitans houttuyneae NBRC 108639.</title>
        <authorList>
            <person name="Komaki H."/>
            <person name="Tamura T."/>
        </authorList>
    </citation>
    <scope>NUCLEOTIDE SEQUENCE [LARGE SCALE GENOMIC DNA]</scope>
    <source>
        <strain evidence="2 3">NBRC 108639</strain>
    </source>
</reference>
<keyword evidence="3" id="KW-1185">Reference proteome</keyword>
<dbReference type="EMBL" id="BLPF01000001">
    <property type="protein sequence ID" value="GFJ77771.1"/>
    <property type="molecule type" value="Genomic_DNA"/>
</dbReference>
<feature type="compositionally biased region" description="Basic and acidic residues" evidence="1">
    <location>
        <begin position="381"/>
        <end position="392"/>
    </location>
</feature>
<name>A0A6V8K5U6_9ACTN</name>
<dbReference type="Proteomes" id="UP000482800">
    <property type="component" value="Unassembled WGS sequence"/>
</dbReference>
<evidence type="ECO:0000313" key="2">
    <source>
        <dbReference type="EMBL" id="GFJ77771.1"/>
    </source>
</evidence>
<evidence type="ECO:0000313" key="3">
    <source>
        <dbReference type="Proteomes" id="UP000482800"/>
    </source>
</evidence>